<dbReference type="PANTHER" id="PTHR30383:SF19">
    <property type="entry name" value="FIBRONECTIN TYPE-III DOMAIN-CONTAINING PROTEIN"/>
    <property type="match status" value="1"/>
</dbReference>
<gene>
    <name evidence="2" type="ORF">NA56DRAFT_651862</name>
</gene>
<keyword evidence="2" id="KW-0378">Hydrolase</keyword>
<dbReference type="EMBL" id="KZ613533">
    <property type="protein sequence ID" value="PMD13280.1"/>
    <property type="molecule type" value="Genomic_DNA"/>
</dbReference>
<dbReference type="Pfam" id="PF13472">
    <property type="entry name" value="Lipase_GDSL_2"/>
    <property type="match status" value="1"/>
</dbReference>
<reference evidence="2 3" key="1">
    <citation type="submission" date="2016-05" db="EMBL/GenBank/DDBJ databases">
        <title>A degradative enzymes factory behind the ericoid mycorrhizal symbiosis.</title>
        <authorList>
            <consortium name="DOE Joint Genome Institute"/>
            <person name="Martino E."/>
            <person name="Morin E."/>
            <person name="Grelet G."/>
            <person name="Kuo A."/>
            <person name="Kohler A."/>
            <person name="Daghino S."/>
            <person name="Barry K."/>
            <person name="Choi C."/>
            <person name="Cichocki N."/>
            <person name="Clum A."/>
            <person name="Copeland A."/>
            <person name="Hainaut M."/>
            <person name="Haridas S."/>
            <person name="Labutti K."/>
            <person name="Lindquist E."/>
            <person name="Lipzen A."/>
            <person name="Khouja H.-R."/>
            <person name="Murat C."/>
            <person name="Ohm R."/>
            <person name="Olson A."/>
            <person name="Spatafora J."/>
            <person name="Veneault-Fourrey C."/>
            <person name="Henrissat B."/>
            <person name="Grigoriev I."/>
            <person name="Martin F."/>
            <person name="Perotto S."/>
        </authorList>
    </citation>
    <scope>NUCLEOTIDE SEQUENCE [LARGE SCALE GENOMIC DNA]</scope>
    <source>
        <strain evidence="2 3">UAMH 7357</strain>
    </source>
</reference>
<dbReference type="SUPFAM" id="SSF52266">
    <property type="entry name" value="SGNH hydrolase"/>
    <property type="match status" value="1"/>
</dbReference>
<dbReference type="InterPro" id="IPR013830">
    <property type="entry name" value="SGNH_hydro"/>
</dbReference>
<keyword evidence="3" id="KW-1185">Reference proteome</keyword>
<sequence length="215" mass="24505">MESKKPLRILCFGDSLTEGYTQHGMDFTPYSDTLLDKLRANLSLSTRYNISIDTDGMSGDQVTGGFLVRMKKRYEYQLTKNLPYNWVIFLGGTNDIGWGKPTEQIHSTIKEVTDIPLENGARVLMLTVPECAVKSASLDERREELNQALWEDERDGVFTLDLFEKMPYHSLTKEERKELWDDGLHFTAAGYAKIGSLVAERLIEIIEEEARSGKE</sequence>
<name>A0A2J6PGX6_9HELO</name>
<accession>A0A2J6PGX6</accession>
<dbReference type="Gene3D" id="3.40.50.1110">
    <property type="entry name" value="SGNH hydrolase"/>
    <property type="match status" value="1"/>
</dbReference>
<proteinExistence type="predicted"/>
<dbReference type="PANTHER" id="PTHR30383">
    <property type="entry name" value="THIOESTERASE 1/PROTEASE 1/LYSOPHOSPHOLIPASE L1"/>
    <property type="match status" value="1"/>
</dbReference>
<dbReference type="InterPro" id="IPR051532">
    <property type="entry name" value="Ester_Hydrolysis_Enzymes"/>
</dbReference>
<dbReference type="Proteomes" id="UP000235672">
    <property type="component" value="Unassembled WGS sequence"/>
</dbReference>
<dbReference type="InterPro" id="IPR036514">
    <property type="entry name" value="SGNH_hydro_sf"/>
</dbReference>
<dbReference type="AlphaFoldDB" id="A0A2J6PGX6"/>
<evidence type="ECO:0000313" key="3">
    <source>
        <dbReference type="Proteomes" id="UP000235672"/>
    </source>
</evidence>
<protein>
    <submittedName>
        <fullName evidence="2">SGNH hydrolase</fullName>
    </submittedName>
</protein>
<dbReference type="GO" id="GO:0004622">
    <property type="term" value="F:phosphatidylcholine lysophospholipase activity"/>
    <property type="evidence" value="ECO:0007669"/>
    <property type="project" value="TreeGrafter"/>
</dbReference>
<dbReference type="OrthoDB" id="408760at2759"/>
<organism evidence="2 3">
    <name type="scientific">Hyaloscypha hepaticicola</name>
    <dbReference type="NCBI Taxonomy" id="2082293"/>
    <lineage>
        <taxon>Eukaryota</taxon>
        <taxon>Fungi</taxon>
        <taxon>Dikarya</taxon>
        <taxon>Ascomycota</taxon>
        <taxon>Pezizomycotina</taxon>
        <taxon>Leotiomycetes</taxon>
        <taxon>Helotiales</taxon>
        <taxon>Hyaloscyphaceae</taxon>
        <taxon>Hyaloscypha</taxon>
    </lineage>
</organism>
<evidence type="ECO:0000313" key="2">
    <source>
        <dbReference type="EMBL" id="PMD13280.1"/>
    </source>
</evidence>
<evidence type="ECO:0000259" key="1">
    <source>
        <dbReference type="Pfam" id="PF13472"/>
    </source>
</evidence>
<feature type="domain" description="SGNH hydrolase-type esterase" evidence="1">
    <location>
        <begin position="11"/>
        <end position="192"/>
    </location>
</feature>